<comment type="similarity">
    <text evidence="1">Belongs to the aldehyde dehydrogenase family.</text>
</comment>
<evidence type="ECO:0000259" key="3">
    <source>
        <dbReference type="Pfam" id="PF00171"/>
    </source>
</evidence>
<sequence length="492" mass="52445">MTAQTLEATDRLAGRNLIAGEWNDAGERLETINPSTGSVLGTYASAGEAQARAAIAAARDTFDNTQWSRDPRIRSRAIHELADRLEERVDEVALMLSRENGKRLPETTWEVSTTVDWLRYAAASALVLDGGRSSEVSPGVYFQTGREAMGVIGIITPWNSPVILSMRSIGPALAAGCTMVVKMPGQTALTNTLVAEIVASTQSIPPGVISILTEGGNEVAPTLVASPDVDMISYTGSTHVGRAIAAAGAATLKRLSLELGGKTPLVIFDDADLDVVMNNVIAATCLMNGQFCLTGSRILVQRSIADRLRPMIIEAISNLRAAPSEDPTGDLGPLIDAASAQRVDEIVSSAEKYAKVLVRGGVVVDDERPGGAFYQPSLLEVDRLDVPVVQDELFGPVQTFEIFDDEADAVRMANGTSFGLGAAVFTTDEWKARRVTRNMRAGFVWTNCWGVIHEAFEEGGLKQSGYGLLCGPSAITEFQDTKLYAQVAPTAG</sequence>
<dbReference type="AlphaFoldDB" id="A0A378WX07"/>
<dbReference type="OrthoDB" id="9802947at2"/>
<organism evidence="4 5">
    <name type="scientific">Nocardia africana</name>
    <dbReference type="NCBI Taxonomy" id="134964"/>
    <lineage>
        <taxon>Bacteria</taxon>
        <taxon>Bacillati</taxon>
        <taxon>Actinomycetota</taxon>
        <taxon>Actinomycetes</taxon>
        <taxon>Mycobacteriales</taxon>
        <taxon>Nocardiaceae</taxon>
        <taxon>Nocardia</taxon>
    </lineage>
</organism>
<reference evidence="4 5" key="1">
    <citation type="submission" date="2018-06" db="EMBL/GenBank/DDBJ databases">
        <authorList>
            <consortium name="Pathogen Informatics"/>
            <person name="Doyle S."/>
        </authorList>
    </citation>
    <scope>NUCLEOTIDE SEQUENCE [LARGE SCALE GENOMIC DNA]</scope>
    <source>
        <strain evidence="4 5">NCTC13184</strain>
    </source>
</reference>
<feature type="domain" description="Aldehyde dehydrogenase" evidence="3">
    <location>
        <begin position="25"/>
        <end position="482"/>
    </location>
</feature>
<dbReference type="EC" id="1.2.1.8" evidence="4"/>
<evidence type="ECO:0000313" key="5">
    <source>
        <dbReference type="Proteomes" id="UP000255082"/>
    </source>
</evidence>
<keyword evidence="2 4" id="KW-0560">Oxidoreductase</keyword>
<evidence type="ECO:0000256" key="2">
    <source>
        <dbReference type="ARBA" id="ARBA00023002"/>
    </source>
</evidence>
<dbReference type="InterPro" id="IPR015590">
    <property type="entry name" value="Aldehyde_DH_dom"/>
</dbReference>
<dbReference type="FunFam" id="3.40.605.10:FF:000007">
    <property type="entry name" value="NAD/NADP-dependent betaine aldehyde dehydrogenase"/>
    <property type="match status" value="1"/>
</dbReference>
<dbReference type="EMBL" id="UGRU01000001">
    <property type="protein sequence ID" value="SUA45709.1"/>
    <property type="molecule type" value="Genomic_DNA"/>
</dbReference>
<dbReference type="Proteomes" id="UP000255082">
    <property type="component" value="Unassembled WGS sequence"/>
</dbReference>
<dbReference type="GO" id="GO:0008802">
    <property type="term" value="F:betaine-aldehyde dehydrogenase (NAD+) activity"/>
    <property type="evidence" value="ECO:0007669"/>
    <property type="project" value="UniProtKB-EC"/>
</dbReference>
<name>A0A378WX07_9NOCA</name>
<dbReference type="Gene3D" id="3.40.605.10">
    <property type="entry name" value="Aldehyde Dehydrogenase, Chain A, domain 1"/>
    <property type="match status" value="1"/>
</dbReference>
<dbReference type="InterPro" id="IPR016162">
    <property type="entry name" value="Ald_DH_N"/>
</dbReference>
<gene>
    <name evidence="4" type="primary">betB_2</name>
    <name evidence="4" type="ORF">NCTC13184_04233</name>
</gene>
<evidence type="ECO:0000256" key="1">
    <source>
        <dbReference type="ARBA" id="ARBA00009986"/>
    </source>
</evidence>
<dbReference type="PANTHER" id="PTHR11699">
    <property type="entry name" value="ALDEHYDE DEHYDROGENASE-RELATED"/>
    <property type="match status" value="1"/>
</dbReference>
<accession>A0A378WX07</accession>
<proteinExistence type="inferred from homology"/>
<protein>
    <submittedName>
        <fullName evidence="4">Betaine aldehyde dehydrogenase</fullName>
        <ecNumber evidence="4">1.2.1.8</ecNumber>
    </submittedName>
</protein>
<dbReference type="InterPro" id="IPR016163">
    <property type="entry name" value="Ald_DH_C"/>
</dbReference>
<dbReference type="Gene3D" id="3.40.309.10">
    <property type="entry name" value="Aldehyde Dehydrogenase, Chain A, domain 2"/>
    <property type="match status" value="1"/>
</dbReference>
<evidence type="ECO:0000313" key="4">
    <source>
        <dbReference type="EMBL" id="SUA45709.1"/>
    </source>
</evidence>
<dbReference type="SUPFAM" id="SSF53720">
    <property type="entry name" value="ALDH-like"/>
    <property type="match status" value="1"/>
</dbReference>
<dbReference type="Pfam" id="PF00171">
    <property type="entry name" value="Aldedh"/>
    <property type="match status" value="1"/>
</dbReference>
<dbReference type="InterPro" id="IPR016161">
    <property type="entry name" value="Ald_DH/histidinol_DH"/>
</dbReference>